<organism evidence="1 2">
    <name type="scientific">Brachionus plicatilis</name>
    <name type="common">Marine rotifer</name>
    <name type="synonym">Brachionus muelleri</name>
    <dbReference type="NCBI Taxonomy" id="10195"/>
    <lineage>
        <taxon>Eukaryota</taxon>
        <taxon>Metazoa</taxon>
        <taxon>Spiralia</taxon>
        <taxon>Gnathifera</taxon>
        <taxon>Rotifera</taxon>
        <taxon>Eurotatoria</taxon>
        <taxon>Monogononta</taxon>
        <taxon>Pseudotrocha</taxon>
        <taxon>Ploima</taxon>
        <taxon>Brachionidae</taxon>
        <taxon>Brachionus</taxon>
    </lineage>
</organism>
<reference evidence="1 2" key="1">
    <citation type="journal article" date="2018" name="Sci. Rep.">
        <title>Genomic signatures of local adaptation to the degree of environmental predictability in rotifers.</title>
        <authorList>
            <person name="Franch-Gras L."/>
            <person name="Hahn C."/>
            <person name="Garcia-Roger E.M."/>
            <person name="Carmona M.J."/>
            <person name="Serra M."/>
            <person name="Gomez A."/>
        </authorList>
    </citation>
    <scope>NUCLEOTIDE SEQUENCE [LARGE SCALE GENOMIC DNA]</scope>
    <source>
        <strain evidence="1">HYR1</strain>
    </source>
</reference>
<dbReference type="Proteomes" id="UP000276133">
    <property type="component" value="Unassembled WGS sequence"/>
</dbReference>
<dbReference type="AlphaFoldDB" id="A0A3M7SSX6"/>
<name>A0A3M7SSX6_BRAPC</name>
<gene>
    <name evidence="1" type="ORF">BpHYR1_013972</name>
</gene>
<evidence type="ECO:0000313" key="1">
    <source>
        <dbReference type="EMBL" id="RNA38717.1"/>
    </source>
</evidence>
<comment type="caution">
    <text evidence="1">The sequence shown here is derived from an EMBL/GenBank/DDBJ whole genome shotgun (WGS) entry which is preliminary data.</text>
</comment>
<dbReference type="EMBL" id="REGN01000830">
    <property type="protein sequence ID" value="RNA38717.1"/>
    <property type="molecule type" value="Genomic_DNA"/>
</dbReference>
<evidence type="ECO:0000313" key="2">
    <source>
        <dbReference type="Proteomes" id="UP000276133"/>
    </source>
</evidence>
<sequence>MASNKNLSHMNSDYIQSLEGNLTSAVKCFIANFITFINLKIGVPFSLLLNYHRLDLLLHLNMTDWNKKNFSDPNPEPKE</sequence>
<proteinExistence type="predicted"/>
<accession>A0A3M7SSX6</accession>
<keyword evidence="2" id="KW-1185">Reference proteome</keyword>
<protein>
    <submittedName>
        <fullName evidence="1">Uncharacterized protein</fullName>
    </submittedName>
</protein>